<dbReference type="Pfam" id="PF01926">
    <property type="entry name" value="MMR_HSR1"/>
    <property type="match status" value="1"/>
</dbReference>
<dbReference type="SUPFAM" id="SSF52540">
    <property type="entry name" value="P-loop containing nucleoside triphosphate hydrolases"/>
    <property type="match status" value="1"/>
</dbReference>
<accession>A0A9P9IVX7</accession>
<organism evidence="6 7">
    <name type="scientific">Dendryphion nanum</name>
    <dbReference type="NCBI Taxonomy" id="256645"/>
    <lineage>
        <taxon>Eukaryota</taxon>
        <taxon>Fungi</taxon>
        <taxon>Dikarya</taxon>
        <taxon>Ascomycota</taxon>
        <taxon>Pezizomycotina</taxon>
        <taxon>Dothideomycetes</taxon>
        <taxon>Pleosporomycetidae</taxon>
        <taxon>Pleosporales</taxon>
        <taxon>Torulaceae</taxon>
        <taxon>Dendryphion</taxon>
    </lineage>
</organism>
<dbReference type="InterPro" id="IPR027417">
    <property type="entry name" value="P-loop_NTPase"/>
</dbReference>
<dbReference type="OrthoDB" id="391988at2759"/>
<dbReference type="AlphaFoldDB" id="A0A9P9IVX7"/>
<dbReference type="Gene3D" id="3.40.50.300">
    <property type="entry name" value="P-loop containing nucleotide triphosphate hydrolases"/>
    <property type="match status" value="1"/>
</dbReference>
<evidence type="ECO:0000313" key="7">
    <source>
        <dbReference type="Proteomes" id="UP000700596"/>
    </source>
</evidence>
<reference evidence="6" key="1">
    <citation type="journal article" date="2021" name="Nat. Commun.">
        <title>Genetic determinants of endophytism in the Arabidopsis root mycobiome.</title>
        <authorList>
            <person name="Mesny F."/>
            <person name="Miyauchi S."/>
            <person name="Thiergart T."/>
            <person name="Pickel B."/>
            <person name="Atanasova L."/>
            <person name="Karlsson M."/>
            <person name="Huettel B."/>
            <person name="Barry K.W."/>
            <person name="Haridas S."/>
            <person name="Chen C."/>
            <person name="Bauer D."/>
            <person name="Andreopoulos W."/>
            <person name="Pangilinan J."/>
            <person name="LaButti K."/>
            <person name="Riley R."/>
            <person name="Lipzen A."/>
            <person name="Clum A."/>
            <person name="Drula E."/>
            <person name="Henrissat B."/>
            <person name="Kohler A."/>
            <person name="Grigoriev I.V."/>
            <person name="Martin F.M."/>
            <person name="Hacquard S."/>
        </authorList>
    </citation>
    <scope>NUCLEOTIDE SEQUENCE</scope>
    <source>
        <strain evidence="6">MPI-CAGE-CH-0243</strain>
    </source>
</reference>
<dbReference type="GO" id="GO:0046872">
    <property type="term" value="F:metal ion binding"/>
    <property type="evidence" value="ECO:0007669"/>
    <property type="project" value="UniProtKB-KW"/>
</dbReference>
<dbReference type="GO" id="GO:0005525">
    <property type="term" value="F:GTP binding"/>
    <property type="evidence" value="ECO:0007669"/>
    <property type="project" value="UniProtKB-KW"/>
</dbReference>
<dbReference type="InterPro" id="IPR030393">
    <property type="entry name" value="G_ENGB_dom"/>
</dbReference>
<sequence>YWETTPPTISEKNQSRTFFTQKATPQFLRSIARFREFPESDVPEVAFVGRSNVGKSSLLNALVNSNAGTKSAILARTSATPGCTRTMNLYGLGPKDGGVRIKPGKNNGHDRIVGVGGVLLVDLPGYGEGSLAEWGAEIMKYLTRRKQLRRVFVLVDALHGVKEKDLSLLAALRLAGVPHQVVLSKVDRVYVPKAKRLDRISKGVVSKLVQPLGTLEEARERMLDVKETIQPAVGAGALGELLSVSAEVRVDENRLGVDGVRFAILRAAGFRFEVESASGKQKMGKFSAGSRSVYVPSQREHVSAVDGKKNKMVWA</sequence>
<evidence type="ECO:0000256" key="1">
    <source>
        <dbReference type="ARBA" id="ARBA00022723"/>
    </source>
</evidence>
<keyword evidence="1" id="KW-0479">Metal-binding</keyword>
<dbReference type="GO" id="GO:0005739">
    <property type="term" value="C:mitochondrion"/>
    <property type="evidence" value="ECO:0007669"/>
    <property type="project" value="TreeGrafter"/>
</dbReference>
<dbReference type="InterPro" id="IPR052279">
    <property type="entry name" value="EngB_GTPase"/>
</dbReference>
<evidence type="ECO:0000313" key="6">
    <source>
        <dbReference type="EMBL" id="KAH7135572.1"/>
    </source>
</evidence>
<evidence type="ECO:0000256" key="3">
    <source>
        <dbReference type="ARBA" id="ARBA00022842"/>
    </source>
</evidence>
<evidence type="ECO:0000259" key="5">
    <source>
        <dbReference type="PROSITE" id="PS51706"/>
    </source>
</evidence>
<dbReference type="PROSITE" id="PS51706">
    <property type="entry name" value="G_ENGB"/>
    <property type="match status" value="1"/>
</dbReference>
<gene>
    <name evidence="6" type="ORF">B0J11DRAFT_425094</name>
</gene>
<feature type="non-terminal residue" evidence="6">
    <location>
        <position position="1"/>
    </location>
</feature>
<protein>
    <submittedName>
        <fullName evidence="6">GTP-binding protein engB</fullName>
    </submittedName>
</protein>
<dbReference type="InterPro" id="IPR006073">
    <property type="entry name" value="GTP-bd"/>
</dbReference>
<dbReference type="PANTHER" id="PTHR46498:SF1">
    <property type="entry name" value="GTP-BINDING PROTEIN 8"/>
    <property type="match status" value="1"/>
</dbReference>
<name>A0A9P9IVX7_9PLEO</name>
<comment type="caution">
    <text evidence="6">The sequence shown here is derived from an EMBL/GenBank/DDBJ whole genome shotgun (WGS) entry which is preliminary data.</text>
</comment>
<proteinExistence type="predicted"/>
<keyword evidence="4" id="KW-0342">GTP-binding</keyword>
<feature type="domain" description="EngB-type G" evidence="5">
    <location>
        <begin position="41"/>
        <end position="228"/>
    </location>
</feature>
<keyword evidence="2" id="KW-0547">Nucleotide-binding</keyword>
<dbReference type="EMBL" id="JAGMWT010000002">
    <property type="protein sequence ID" value="KAH7135572.1"/>
    <property type="molecule type" value="Genomic_DNA"/>
</dbReference>
<keyword evidence="3" id="KW-0460">Magnesium</keyword>
<dbReference type="PANTHER" id="PTHR46498">
    <property type="entry name" value="GTP-BINDING PROTEIN 8"/>
    <property type="match status" value="1"/>
</dbReference>
<evidence type="ECO:0000256" key="4">
    <source>
        <dbReference type="ARBA" id="ARBA00023134"/>
    </source>
</evidence>
<dbReference type="Proteomes" id="UP000700596">
    <property type="component" value="Unassembled WGS sequence"/>
</dbReference>
<dbReference type="CDD" id="cd01876">
    <property type="entry name" value="YihA_EngB"/>
    <property type="match status" value="1"/>
</dbReference>
<keyword evidence="7" id="KW-1185">Reference proteome</keyword>
<evidence type="ECO:0000256" key="2">
    <source>
        <dbReference type="ARBA" id="ARBA00022741"/>
    </source>
</evidence>